<dbReference type="Proteomes" id="UP000310314">
    <property type="component" value="Unassembled WGS sequence"/>
</dbReference>
<dbReference type="RefSeq" id="WP_138658847.1">
    <property type="nucleotide sequence ID" value="NZ_VATY01000003.1"/>
</dbReference>
<dbReference type="OrthoDB" id="1185352at2"/>
<dbReference type="PANTHER" id="PTHR43283:SF7">
    <property type="entry name" value="BETA-LACTAMASE-RELATED DOMAIN-CONTAINING PROTEIN"/>
    <property type="match status" value="1"/>
</dbReference>
<keyword evidence="1" id="KW-0732">Signal</keyword>
<dbReference type="PROSITE" id="PS51257">
    <property type="entry name" value="PROKAR_LIPOPROTEIN"/>
    <property type="match status" value="1"/>
</dbReference>
<evidence type="ECO:0000256" key="1">
    <source>
        <dbReference type="SAM" id="SignalP"/>
    </source>
</evidence>
<proteinExistence type="predicted"/>
<organism evidence="3 4">
    <name type="scientific">Maribacter algarum</name>
    <name type="common">ex Zhang et al. 2020</name>
    <dbReference type="NCBI Taxonomy" id="2578118"/>
    <lineage>
        <taxon>Bacteria</taxon>
        <taxon>Pseudomonadati</taxon>
        <taxon>Bacteroidota</taxon>
        <taxon>Flavobacteriia</taxon>
        <taxon>Flavobacteriales</taxon>
        <taxon>Flavobacteriaceae</taxon>
        <taxon>Maribacter</taxon>
    </lineage>
</organism>
<dbReference type="InterPro" id="IPR050789">
    <property type="entry name" value="Diverse_Enzym_Activities"/>
</dbReference>
<feature type="signal peptide" evidence="1">
    <location>
        <begin position="1"/>
        <end position="21"/>
    </location>
</feature>
<keyword evidence="3" id="KW-0378">Hydrolase</keyword>
<evidence type="ECO:0000259" key="2">
    <source>
        <dbReference type="Pfam" id="PF00144"/>
    </source>
</evidence>
<gene>
    <name evidence="3" type="ORF">FEE95_15160</name>
</gene>
<dbReference type="PANTHER" id="PTHR43283">
    <property type="entry name" value="BETA-LACTAMASE-RELATED"/>
    <property type="match status" value="1"/>
</dbReference>
<evidence type="ECO:0000313" key="4">
    <source>
        <dbReference type="Proteomes" id="UP000310314"/>
    </source>
</evidence>
<keyword evidence="4" id="KW-1185">Reference proteome</keyword>
<accession>A0A5S3PNA4</accession>
<dbReference type="InterPro" id="IPR001466">
    <property type="entry name" value="Beta-lactam-related"/>
</dbReference>
<comment type="caution">
    <text evidence="3">The sequence shown here is derived from an EMBL/GenBank/DDBJ whole genome shotgun (WGS) entry which is preliminary data.</text>
</comment>
<dbReference type="Gene3D" id="3.40.710.10">
    <property type="entry name" value="DD-peptidase/beta-lactamase superfamily"/>
    <property type="match status" value="1"/>
</dbReference>
<evidence type="ECO:0000313" key="3">
    <source>
        <dbReference type="EMBL" id="TMM55979.1"/>
    </source>
</evidence>
<dbReference type="SUPFAM" id="SSF56601">
    <property type="entry name" value="beta-lactamase/transpeptidase-like"/>
    <property type="match status" value="1"/>
</dbReference>
<dbReference type="AlphaFoldDB" id="A0A5S3PNA4"/>
<name>A0A5S3PNA4_9FLAO</name>
<dbReference type="GO" id="GO:0016787">
    <property type="term" value="F:hydrolase activity"/>
    <property type="evidence" value="ECO:0007669"/>
    <property type="project" value="UniProtKB-KW"/>
</dbReference>
<sequence length="367" mass="41305">MKTLRYILLLISFLVILSCSKDNTETINSIINPDPIGLYFPPINSNEWEGVTAAQLNWNETNIQDLLDYLETKDTKGFIVLENGRIVIEEYFNGHSQNDVLFWNSAAKSLTAAIVGITQDEALLNINDKTSNYLGDSWSSLSQEKEDLITVAHHLSMSTGLDEKLDQPLVWTCTNPNCLDYSADAGTRWAYHQGAFSLLFDIVEDATAMDFEDYANLKLADKIGMEGAWKKQLYLHRFESDTRSMARFGLLMMNKGTWNEESILSESYFNEMTNTSQDLNKSYGYLWWLNGKDNYMGTSSQEVVLGSLIPNAPDDLYSALGANDQKIYVVPSRNLVIIRMGDSANEAQLGPSSFDNELWGKINAVIN</sequence>
<dbReference type="EMBL" id="VATY01000003">
    <property type="protein sequence ID" value="TMM55979.1"/>
    <property type="molecule type" value="Genomic_DNA"/>
</dbReference>
<feature type="domain" description="Beta-lactamase-related" evidence="2">
    <location>
        <begin position="78"/>
        <end position="341"/>
    </location>
</feature>
<dbReference type="Pfam" id="PF00144">
    <property type="entry name" value="Beta-lactamase"/>
    <property type="match status" value="1"/>
</dbReference>
<reference evidence="3 4" key="1">
    <citation type="submission" date="2019-05" db="EMBL/GenBank/DDBJ databases">
        <authorList>
            <person name="Zhang J.-Y."/>
            <person name="Feg X."/>
            <person name="Du Z.-J."/>
        </authorList>
    </citation>
    <scope>NUCLEOTIDE SEQUENCE [LARGE SCALE GENOMIC DNA]</scope>
    <source>
        <strain evidence="3 4">RZ26</strain>
    </source>
</reference>
<dbReference type="InterPro" id="IPR012338">
    <property type="entry name" value="Beta-lactam/transpept-like"/>
</dbReference>
<protein>
    <submittedName>
        <fullName evidence="3">Serine hydrolase</fullName>
    </submittedName>
</protein>
<feature type="chain" id="PRO_5024322753" evidence="1">
    <location>
        <begin position="22"/>
        <end position="367"/>
    </location>
</feature>